<feature type="non-terminal residue" evidence="2">
    <location>
        <position position="517"/>
    </location>
</feature>
<feature type="domain" description="Endonuclease/exonuclease/phosphatase" evidence="1">
    <location>
        <begin position="74"/>
        <end position="270"/>
    </location>
</feature>
<dbReference type="Gene3D" id="3.60.10.10">
    <property type="entry name" value="Endonuclease/exonuclease/phosphatase"/>
    <property type="match status" value="1"/>
</dbReference>
<dbReference type="SUPFAM" id="SSF56219">
    <property type="entry name" value="DNase I-like"/>
    <property type="match status" value="1"/>
</dbReference>
<dbReference type="STRING" id="3476.A0A2P5AEV8"/>
<dbReference type="PANTHER" id="PTHR33710:SF83">
    <property type="entry name" value="ENDONUCLEASE_EXONUCLEASE_PHOSPHATASE DOMAIN-CONTAINING PROTEIN"/>
    <property type="match status" value="1"/>
</dbReference>
<dbReference type="AlphaFoldDB" id="A0A2P5AEV8"/>
<evidence type="ECO:0000259" key="1">
    <source>
        <dbReference type="Pfam" id="PF03372"/>
    </source>
</evidence>
<evidence type="ECO:0000313" key="2">
    <source>
        <dbReference type="EMBL" id="PON35073.1"/>
    </source>
</evidence>
<keyword evidence="3" id="KW-1185">Reference proteome</keyword>
<dbReference type="Proteomes" id="UP000237105">
    <property type="component" value="Unassembled WGS sequence"/>
</dbReference>
<keyword evidence="2" id="KW-0540">Nuclease</keyword>
<dbReference type="InterPro" id="IPR005135">
    <property type="entry name" value="Endo/exonuclease/phosphatase"/>
</dbReference>
<reference evidence="3" key="1">
    <citation type="submission" date="2016-06" db="EMBL/GenBank/DDBJ databases">
        <title>Parallel loss of symbiosis genes in relatives of nitrogen-fixing non-legume Parasponia.</title>
        <authorList>
            <person name="Van Velzen R."/>
            <person name="Holmer R."/>
            <person name="Bu F."/>
            <person name="Rutten L."/>
            <person name="Van Zeijl A."/>
            <person name="Liu W."/>
            <person name="Santuari L."/>
            <person name="Cao Q."/>
            <person name="Sharma T."/>
            <person name="Shen D."/>
            <person name="Roswanjaya Y."/>
            <person name="Wardhani T."/>
            <person name="Kalhor M.S."/>
            <person name="Jansen J."/>
            <person name="Van den Hoogen J."/>
            <person name="Gungor B."/>
            <person name="Hartog M."/>
            <person name="Hontelez J."/>
            <person name="Verver J."/>
            <person name="Yang W.-C."/>
            <person name="Schijlen E."/>
            <person name="Repin R."/>
            <person name="Schilthuizen M."/>
            <person name="Schranz E."/>
            <person name="Heidstra R."/>
            <person name="Miyata K."/>
            <person name="Fedorova E."/>
            <person name="Kohlen W."/>
            <person name="Bisseling T."/>
            <person name="Smit S."/>
            <person name="Geurts R."/>
        </authorList>
    </citation>
    <scope>NUCLEOTIDE SEQUENCE [LARGE SCALE GENOMIC DNA]</scope>
    <source>
        <strain evidence="3">cv. WU1-14</strain>
    </source>
</reference>
<evidence type="ECO:0000313" key="3">
    <source>
        <dbReference type="Proteomes" id="UP000237105"/>
    </source>
</evidence>
<sequence length="517" mass="58577">MVGLDMTNGPLPLVGLKEGNELGYDDSQSVVATAASEPEAFPITTFSFQSGVFRHTEPGKGRNWNRSPGIMKTLSWNARGLGNPGAFEELRGLIRSSQPTVVFLMETHLWGKYDSMIKYKIGYPHSIHVDSMGRRGGLALCRNDEIDVDELYGNPKTCRRRHSWDLLRRLTPLPGVPWCCVGDFNAILSSDEKLGGSNKSNNSMINFRLAHDDCGLRDLGFSGAQMTWNNGRKGAANIQERLDRGVANIDWWSFFPDYHLSHLEFWGSDHRALLLDLRPGPRGLERGRGFCFEPGWLRDDECNEIVATSWKSHVFTGSASSFLGGLQKCANSLKRWSKCKLGNLSKRIISIRKSLELLYSAPQSDATVSSIRSLNKELEKLLIMEEQYWRQRGRTDWLHGGDTNTKFFHAKAKLRKKRNTIRGMEDENGRWCNTIEDITRVTETYFSSIFTNCSPSEEEMARVTTLIRPRVDAHMNSRLSQPFCAEEIKASLFNMGPTKAPDPDGFHALFYQKQWHV</sequence>
<dbReference type="PANTHER" id="PTHR33710">
    <property type="entry name" value="BNAC02G09200D PROTEIN"/>
    <property type="match status" value="1"/>
</dbReference>
<organism evidence="2 3">
    <name type="scientific">Parasponia andersonii</name>
    <name type="common">Sponia andersonii</name>
    <dbReference type="NCBI Taxonomy" id="3476"/>
    <lineage>
        <taxon>Eukaryota</taxon>
        <taxon>Viridiplantae</taxon>
        <taxon>Streptophyta</taxon>
        <taxon>Embryophyta</taxon>
        <taxon>Tracheophyta</taxon>
        <taxon>Spermatophyta</taxon>
        <taxon>Magnoliopsida</taxon>
        <taxon>eudicotyledons</taxon>
        <taxon>Gunneridae</taxon>
        <taxon>Pentapetalae</taxon>
        <taxon>rosids</taxon>
        <taxon>fabids</taxon>
        <taxon>Rosales</taxon>
        <taxon>Cannabaceae</taxon>
        <taxon>Parasponia</taxon>
    </lineage>
</organism>
<keyword evidence="2" id="KW-0255">Endonuclease</keyword>
<dbReference type="InterPro" id="IPR036691">
    <property type="entry name" value="Endo/exonu/phosph_ase_sf"/>
</dbReference>
<dbReference type="Pfam" id="PF03372">
    <property type="entry name" value="Exo_endo_phos"/>
    <property type="match status" value="1"/>
</dbReference>
<keyword evidence="2" id="KW-0378">Hydrolase</keyword>
<dbReference type="GO" id="GO:0004527">
    <property type="term" value="F:exonuclease activity"/>
    <property type="evidence" value="ECO:0007669"/>
    <property type="project" value="UniProtKB-KW"/>
</dbReference>
<gene>
    <name evidence="2" type="ORF">PanWU01x14_339180</name>
</gene>
<dbReference type="OrthoDB" id="1113909at2759"/>
<proteinExistence type="predicted"/>
<dbReference type="EMBL" id="JXTB01000629">
    <property type="protein sequence ID" value="PON35073.1"/>
    <property type="molecule type" value="Genomic_DNA"/>
</dbReference>
<accession>A0A2P5AEV8</accession>
<dbReference type="GO" id="GO:0004519">
    <property type="term" value="F:endonuclease activity"/>
    <property type="evidence" value="ECO:0007669"/>
    <property type="project" value="UniProtKB-KW"/>
</dbReference>
<name>A0A2P5AEV8_PARAD</name>
<keyword evidence="2" id="KW-0269">Exonuclease</keyword>
<comment type="caution">
    <text evidence="2">The sequence shown here is derived from an EMBL/GenBank/DDBJ whole genome shotgun (WGS) entry which is preliminary data.</text>
</comment>
<protein>
    <submittedName>
        <fullName evidence="2">Endonuclease/exonuclease/phosphatase</fullName>
    </submittedName>
</protein>